<feature type="compositionally biased region" description="Basic and acidic residues" evidence="7">
    <location>
        <begin position="510"/>
        <end position="529"/>
    </location>
</feature>
<feature type="domain" description="TEA" evidence="8">
    <location>
        <begin position="124"/>
        <end position="210"/>
    </location>
</feature>
<keyword evidence="10" id="KW-1185">Reference proteome</keyword>
<feature type="region of interest" description="Disordered" evidence="7">
    <location>
        <begin position="88"/>
        <end position="111"/>
    </location>
</feature>
<comment type="similarity">
    <text evidence="2">Belongs to the TEC1 family.</text>
</comment>
<evidence type="ECO:0000313" key="9">
    <source>
        <dbReference type="EMBL" id="KXX80450.1"/>
    </source>
</evidence>
<feature type="region of interest" description="Disordered" evidence="7">
    <location>
        <begin position="823"/>
        <end position="844"/>
    </location>
</feature>
<feature type="region of interest" description="Disordered" evidence="7">
    <location>
        <begin position="510"/>
        <end position="539"/>
    </location>
</feature>
<feature type="region of interest" description="Disordered" evidence="7">
    <location>
        <begin position="854"/>
        <end position="873"/>
    </location>
</feature>
<dbReference type="STRING" id="100816.A0A175WB25"/>
<dbReference type="Gene3D" id="6.10.20.40">
    <property type="entry name" value="TEA/ATTS domain"/>
    <property type="match status" value="1"/>
</dbReference>
<comment type="caution">
    <text evidence="9">The sequence shown here is derived from an EMBL/GenBank/DDBJ whole genome shotgun (WGS) entry which is preliminary data.</text>
</comment>
<dbReference type="GO" id="GO:0000978">
    <property type="term" value="F:RNA polymerase II cis-regulatory region sequence-specific DNA binding"/>
    <property type="evidence" value="ECO:0007669"/>
    <property type="project" value="TreeGrafter"/>
</dbReference>
<dbReference type="PROSITE" id="PS51088">
    <property type="entry name" value="TEA_2"/>
    <property type="match status" value="1"/>
</dbReference>
<evidence type="ECO:0000256" key="2">
    <source>
        <dbReference type="ARBA" id="ARBA00008421"/>
    </source>
</evidence>
<dbReference type="GO" id="GO:0000981">
    <property type="term" value="F:DNA-binding transcription factor activity, RNA polymerase II-specific"/>
    <property type="evidence" value="ECO:0007669"/>
    <property type="project" value="TreeGrafter"/>
</dbReference>
<evidence type="ECO:0000259" key="8">
    <source>
        <dbReference type="PROSITE" id="PS51088"/>
    </source>
</evidence>
<reference evidence="9 10" key="1">
    <citation type="journal article" date="2016" name="Genome Announc.">
        <title>Genome Sequence of Madurella mycetomatis mm55, Isolated from a Human Mycetoma Case in Sudan.</title>
        <authorList>
            <person name="Smit S."/>
            <person name="Derks M.F."/>
            <person name="Bervoets S."/>
            <person name="Fahal A."/>
            <person name="van Leeuwen W."/>
            <person name="van Belkum A."/>
            <person name="van de Sande W.W."/>
        </authorList>
    </citation>
    <scope>NUCLEOTIDE SEQUENCE [LARGE SCALE GENOMIC DNA]</scope>
    <source>
        <strain evidence="10">mm55</strain>
    </source>
</reference>
<keyword evidence="5" id="KW-0539">Nucleus</keyword>
<dbReference type="GO" id="GO:0005634">
    <property type="term" value="C:nucleus"/>
    <property type="evidence" value="ECO:0007669"/>
    <property type="project" value="UniProtKB-SubCell"/>
</dbReference>
<feature type="compositionally biased region" description="Polar residues" evidence="7">
    <location>
        <begin position="981"/>
        <end position="992"/>
    </location>
</feature>
<name>A0A175WB25_9PEZI</name>
<dbReference type="VEuPathDB" id="FungiDB:MMYC01_202895"/>
<dbReference type="InterPro" id="IPR050937">
    <property type="entry name" value="TEC1_TEAD_TF"/>
</dbReference>
<evidence type="ECO:0000256" key="7">
    <source>
        <dbReference type="SAM" id="MobiDB-lite"/>
    </source>
</evidence>
<evidence type="ECO:0000256" key="4">
    <source>
        <dbReference type="ARBA" id="ARBA00023163"/>
    </source>
</evidence>
<dbReference type="EMBL" id="LCTW02000059">
    <property type="protein sequence ID" value="KXX80450.1"/>
    <property type="molecule type" value="Genomic_DNA"/>
</dbReference>
<evidence type="ECO:0000313" key="10">
    <source>
        <dbReference type="Proteomes" id="UP000078237"/>
    </source>
</evidence>
<feature type="DNA-binding region" description="TEA" evidence="6">
    <location>
        <begin position="124"/>
        <end position="210"/>
    </location>
</feature>
<protein>
    <submittedName>
        <fullName evidence="9">Regulatory protein abaA</fullName>
    </submittedName>
</protein>
<organism evidence="9 10">
    <name type="scientific">Madurella mycetomatis</name>
    <dbReference type="NCBI Taxonomy" id="100816"/>
    <lineage>
        <taxon>Eukaryota</taxon>
        <taxon>Fungi</taxon>
        <taxon>Dikarya</taxon>
        <taxon>Ascomycota</taxon>
        <taxon>Pezizomycotina</taxon>
        <taxon>Sordariomycetes</taxon>
        <taxon>Sordariomycetidae</taxon>
        <taxon>Sordariales</taxon>
        <taxon>Sordariales incertae sedis</taxon>
        <taxon>Madurella</taxon>
    </lineage>
</organism>
<keyword evidence="4" id="KW-0804">Transcription</keyword>
<dbReference type="PANTHER" id="PTHR11834">
    <property type="entry name" value="TRANSCRIPTIONAL ENHANCER FACTOR TEF RELATED"/>
    <property type="match status" value="1"/>
</dbReference>
<evidence type="ECO:0000256" key="5">
    <source>
        <dbReference type="ARBA" id="ARBA00023242"/>
    </source>
</evidence>
<accession>A0A175WB25</accession>
<proteinExistence type="inferred from homology"/>
<comment type="subcellular location">
    <subcellularLocation>
        <location evidence="1">Nucleus</location>
    </subcellularLocation>
</comment>
<dbReference type="PANTHER" id="PTHR11834:SF0">
    <property type="entry name" value="PROTEIN SCALLOPED"/>
    <property type="match status" value="1"/>
</dbReference>
<sequence length="1007" mass="112278">MDLPARLPILPSQCYPQSLDHGPEGYHGVPPSRKPLRESTGNAQHPHMAWFAQHLDTLSSMPPSIPTPPVLRTQSLVPEYGALPYTKLQRRQESDVHGRGRPQGANPLMPLLPQSFQNYRKKQEDKPDQKWPEVLEGHFIDALLLIPQMRRKKYNMKQTQYGRNMLIGEYLWIAYCQTLPPGAEPETDRSIHRKKVSSHIQVLKNFFSNHRCFHFFFGQRQEDGDDDDVETVSLKTNPILIALSEGRLPVERPNYEYFAQILALNEQVVVRPKRCWIFVSHQDVVVGEDGSGYLPATGDKLAESEYPHLVRNLERETWAKEEQQIFNGALLHEFTKEMHQDESSSVSKLSNKWETAFPELHQRLKAITSTTTDASCSTLHMQVTLELKEKRRFPTQSELNSWVEINIEQPRLLNHRWKVHTRLSRPAELSYSHDDAAPELLYETSAEIAIQYQHRPGCDGPRDGRSQCECILQRCRRDWVAVPFPAEVWALTLTNCAEYPAHPFSDIKKRDKERYPISRKGDEHGDRPASRRRSRQPTQMDLVPKIAMMQEIWSCPPGSPHERDQRWTRRALILWTFKTIHSIEDGKLVTAQGGKMNWRFLTILDPTSETHQRNAIVSGARASGDGYGADTAGLAPCTRPVSRDVVMSPNPAYQQHLRASMSENFSSTWDDASGLGSLGSSATQAAYSAHLMAQTTAPQATAVQAGYDLLDSLGSHSSLATPPPTVSLANSFAQGFDTTSNNTDLLPSYMANHVTVTTAGMDACPRSLGDNLAAVTDPFLSHVGTTYGATQDGILGWGSQGVSDSMGSAAAWSSAYSSGHDAHSHSSNGFWARSQPRLGRGNSEHTKVNLGAEQHYSQQKQQHRHHYPWASNGASEDEHGIWIPVTSATTPRETVISRAGSHSLAATQDRNQKWAHIQAGSATGESDVSQDWEEITALPGMGHSPSPPPAVSGIGSIPRGHEDIQIAVAATLLSGRSHNTLQSLKRSRSNSFDDSDAGRDCRRRRSE</sequence>
<evidence type="ECO:0000256" key="6">
    <source>
        <dbReference type="PROSITE-ProRule" id="PRU00505"/>
    </source>
</evidence>
<dbReference type="AlphaFoldDB" id="A0A175WB25"/>
<dbReference type="InterPro" id="IPR038096">
    <property type="entry name" value="TEA/ATTS_sf"/>
</dbReference>
<dbReference type="Proteomes" id="UP000078237">
    <property type="component" value="Unassembled WGS sequence"/>
</dbReference>
<dbReference type="GO" id="GO:0005667">
    <property type="term" value="C:transcription regulator complex"/>
    <property type="evidence" value="ECO:0007669"/>
    <property type="project" value="TreeGrafter"/>
</dbReference>
<gene>
    <name evidence="9" type="ORF">MMYC01_202895</name>
</gene>
<evidence type="ECO:0000256" key="3">
    <source>
        <dbReference type="ARBA" id="ARBA00023015"/>
    </source>
</evidence>
<dbReference type="OrthoDB" id="439639at2759"/>
<feature type="region of interest" description="Disordered" evidence="7">
    <location>
        <begin position="981"/>
        <end position="1007"/>
    </location>
</feature>
<feature type="region of interest" description="Disordered" evidence="7">
    <location>
        <begin position="16"/>
        <end position="43"/>
    </location>
</feature>
<dbReference type="Pfam" id="PF01285">
    <property type="entry name" value="TEA"/>
    <property type="match status" value="1"/>
</dbReference>
<evidence type="ECO:0000256" key="1">
    <source>
        <dbReference type="ARBA" id="ARBA00004123"/>
    </source>
</evidence>
<dbReference type="SMART" id="SM00426">
    <property type="entry name" value="TEA"/>
    <property type="match status" value="1"/>
</dbReference>
<keyword evidence="3" id="KW-0805">Transcription regulation</keyword>
<dbReference type="InterPro" id="IPR000818">
    <property type="entry name" value="TEA/ATTS_dom"/>
</dbReference>